<dbReference type="RefSeq" id="WP_172829832.1">
    <property type="nucleotide sequence ID" value="NZ_LT629736.1"/>
</dbReference>
<sequence>MENATPVLVSINAAASSRLKVGRRLVTTGHFKRPITGPVLIAAVGVPGDFIGNVRHHGGPDQAIYLYSMEDVAWWERLLQRRLGPGFFAENLSITNWWTKPRIGDRVAVGDVLLEITAPRTPCATLEARVGMPGFLRTFIKAERSGAYARVLRPGIVRSGDPIVVTPAPVAWPTVAEVFRYWYGLGTDESLLLRMLEAPLAERVRERVVRRLADFSPV</sequence>
<feature type="domain" description="MOSC" evidence="1">
    <location>
        <begin position="33"/>
        <end position="166"/>
    </location>
</feature>
<dbReference type="InterPro" id="IPR005163">
    <property type="entry name" value="Tri_helical_YiiM-like"/>
</dbReference>
<evidence type="ECO:0000313" key="2">
    <source>
        <dbReference type="EMBL" id="SDS92796.1"/>
    </source>
</evidence>
<dbReference type="InterPro" id="IPR011037">
    <property type="entry name" value="Pyrv_Knase-like_insert_dom_sf"/>
</dbReference>
<dbReference type="GO" id="GO:0003824">
    <property type="term" value="F:catalytic activity"/>
    <property type="evidence" value="ECO:0007669"/>
    <property type="project" value="InterPro"/>
</dbReference>
<evidence type="ECO:0000259" key="1">
    <source>
        <dbReference type="PROSITE" id="PS51340"/>
    </source>
</evidence>
<dbReference type="InterPro" id="IPR052353">
    <property type="entry name" value="Benzoxazolinone_Detox_Enz"/>
</dbReference>
<dbReference type="PANTHER" id="PTHR30212">
    <property type="entry name" value="PROTEIN YIIM"/>
    <property type="match status" value="1"/>
</dbReference>
<proteinExistence type="predicted"/>
<dbReference type="Gene3D" id="2.40.33.20">
    <property type="entry name" value="PK beta-barrel domain-like"/>
    <property type="match status" value="1"/>
</dbReference>
<name>A0A1H1W8N0_9GAMM</name>
<dbReference type="PROSITE" id="PS51340">
    <property type="entry name" value="MOSC"/>
    <property type="match status" value="1"/>
</dbReference>
<dbReference type="GO" id="GO:0030170">
    <property type="term" value="F:pyridoxal phosphate binding"/>
    <property type="evidence" value="ECO:0007669"/>
    <property type="project" value="InterPro"/>
</dbReference>
<dbReference type="Pfam" id="PF03475">
    <property type="entry name" value="YiiM_3-alpha"/>
    <property type="match status" value="1"/>
</dbReference>
<dbReference type="STRING" id="487184.SAMN05216421_2498"/>
<dbReference type="SUPFAM" id="SSF50800">
    <property type="entry name" value="PK beta-barrel domain-like"/>
    <property type="match status" value="1"/>
</dbReference>
<dbReference type="Proteomes" id="UP000243207">
    <property type="component" value="Chromosome I"/>
</dbReference>
<gene>
    <name evidence="2" type="ORF">SAMN05216421_2498</name>
</gene>
<protein>
    <submittedName>
        <fullName evidence="2">MOSC domain-containing protein YiiM</fullName>
    </submittedName>
</protein>
<accession>A0A1H1W8N0</accession>
<dbReference type="GO" id="GO:0030151">
    <property type="term" value="F:molybdenum ion binding"/>
    <property type="evidence" value="ECO:0007669"/>
    <property type="project" value="InterPro"/>
</dbReference>
<dbReference type="EMBL" id="LT629736">
    <property type="protein sequence ID" value="SDS92796.1"/>
    <property type="molecule type" value="Genomic_DNA"/>
</dbReference>
<dbReference type="AlphaFoldDB" id="A0A1H1W8N0"/>
<dbReference type="InterPro" id="IPR005302">
    <property type="entry name" value="MoCF_Sase_C"/>
</dbReference>
<organism evidence="2 3">
    <name type="scientific">Halopseudomonas xinjiangensis</name>
    <dbReference type="NCBI Taxonomy" id="487184"/>
    <lineage>
        <taxon>Bacteria</taxon>
        <taxon>Pseudomonadati</taxon>
        <taxon>Pseudomonadota</taxon>
        <taxon>Gammaproteobacteria</taxon>
        <taxon>Pseudomonadales</taxon>
        <taxon>Pseudomonadaceae</taxon>
        <taxon>Halopseudomonas</taxon>
    </lineage>
</organism>
<dbReference type="Pfam" id="PF03473">
    <property type="entry name" value="MOSC"/>
    <property type="match status" value="1"/>
</dbReference>
<evidence type="ECO:0000313" key="3">
    <source>
        <dbReference type="Proteomes" id="UP000243207"/>
    </source>
</evidence>
<dbReference type="PANTHER" id="PTHR30212:SF2">
    <property type="entry name" value="PROTEIN YIIM"/>
    <property type="match status" value="1"/>
</dbReference>
<reference evidence="3" key="1">
    <citation type="submission" date="2016-10" db="EMBL/GenBank/DDBJ databases">
        <authorList>
            <person name="Varghese N."/>
            <person name="Submissions S."/>
        </authorList>
    </citation>
    <scope>NUCLEOTIDE SEQUENCE [LARGE SCALE GENOMIC DNA]</scope>
    <source>
        <strain evidence="3">NRRL B-51270</strain>
    </source>
</reference>
<keyword evidence="3" id="KW-1185">Reference proteome</keyword>